<dbReference type="Pfam" id="PF01585">
    <property type="entry name" value="G-patch"/>
    <property type="match status" value="1"/>
</dbReference>
<dbReference type="InterPro" id="IPR053027">
    <property type="entry name" value="AGGF1"/>
</dbReference>
<dbReference type="InterPro" id="IPR000253">
    <property type="entry name" value="FHA_dom"/>
</dbReference>
<dbReference type="Pfam" id="PF17780">
    <property type="entry name" value="OCRE"/>
    <property type="match status" value="1"/>
</dbReference>
<dbReference type="RefSeq" id="XP_024118619.1">
    <property type="nucleotide sequence ID" value="XM_024262851.2"/>
</dbReference>
<feature type="compositionally biased region" description="Basic residues" evidence="1">
    <location>
        <begin position="356"/>
        <end position="375"/>
    </location>
</feature>
<feature type="compositionally biased region" description="Basic and acidic residues" evidence="1">
    <location>
        <begin position="566"/>
        <end position="584"/>
    </location>
</feature>
<evidence type="ECO:0000259" key="2">
    <source>
        <dbReference type="PROSITE" id="PS50006"/>
    </source>
</evidence>
<feature type="compositionally biased region" description="Low complexity" evidence="1">
    <location>
        <begin position="403"/>
        <end position="419"/>
    </location>
</feature>
<feature type="compositionally biased region" description="Basic and acidic residues" evidence="1">
    <location>
        <begin position="39"/>
        <end position="50"/>
    </location>
</feature>
<feature type="compositionally biased region" description="Basic and acidic residues" evidence="1">
    <location>
        <begin position="260"/>
        <end position="271"/>
    </location>
</feature>
<evidence type="ECO:0000256" key="1">
    <source>
        <dbReference type="SAM" id="MobiDB-lite"/>
    </source>
</evidence>
<dbReference type="GO" id="GO:0001570">
    <property type="term" value="P:vasculogenesis"/>
    <property type="evidence" value="ECO:0007669"/>
    <property type="project" value="TreeGrafter"/>
</dbReference>
<dbReference type="STRING" id="30732.ENSOMEP00000025720"/>
<dbReference type="SUPFAM" id="SSF49879">
    <property type="entry name" value="SMAD/FHA domain"/>
    <property type="match status" value="1"/>
</dbReference>
<dbReference type="SMART" id="SM00240">
    <property type="entry name" value="FHA"/>
    <property type="match status" value="1"/>
</dbReference>
<feature type="compositionally biased region" description="Acidic residues" evidence="1">
    <location>
        <begin position="381"/>
        <end position="399"/>
    </location>
</feature>
<dbReference type="AlphaFoldDB" id="A0A3B3D8L0"/>
<dbReference type="GeneTree" id="ENSGT00730000111121"/>
<feature type="compositionally biased region" description="Basic residues" evidence="1">
    <location>
        <begin position="318"/>
        <end position="331"/>
    </location>
</feature>
<dbReference type="PANTHER" id="PTHR23106">
    <property type="entry name" value="ANGIOGENIC FACTOR WITH G PATCH AND FHA DOMAINS 1"/>
    <property type="match status" value="1"/>
</dbReference>
<dbReference type="InterPro" id="IPR041591">
    <property type="entry name" value="OCRE"/>
</dbReference>
<dbReference type="InterPro" id="IPR000467">
    <property type="entry name" value="G_patch_dom"/>
</dbReference>
<feature type="domain" description="FHA" evidence="2">
    <location>
        <begin position="461"/>
        <end position="514"/>
    </location>
</feature>
<dbReference type="SMART" id="SM00443">
    <property type="entry name" value="G_patch"/>
    <property type="match status" value="1"/>
</dbReference>
<dbReference type="PROSITE" id="PS50174">
    <property type="entry name" value="G_PATCH"/>
    <property type="match status" value="1"/>
</dbReference>
<dbReference type="GO" id="GO:0016032">
    <property type="term" value="P:viral process"/>
    <property type="evidence" value="ECO:0007669"/>
    <property type="project" value="InterPro"/>
</dbReference>
<dbReference type="Pfam" id="PF04508">
    <property type="entry name" value="Pox_A_type_inc"/>
    <property type="match status" value="1"/>
</dbReference>
<dbReference type="Pfam" id="PF00498">
    <property type="entry name" value="FHA"/>
    <property type="match status" value="1"/>
</dbReference>
<organism evidence="4 5">
    <name type="scientific">Oryzias melastigma</name>
    <name type="common">Marine medaka</name>
    <dbReference type="NCBI Taxonomy" id="30732"/>
    <lineage>
        <taxon>Eukaryota</taxon>
        <taxon>Metazoa</taxon>
        <taxon>Chordata</taxon>
        <taxon>Craniata</taxon>
        <taxon>Vertebrata</taxon>
        <taxon>Euteleostomi</taxon>
        <taxon>Actinopterygii</taxon>
        <taxon>Neopterygii</taxon>
        <taxon>Teleostei</taxon>
        <taxon>Neoteleostei</taxon>
        <taxon>Acanthomorphata</taxon>
        <taxon>Ovalentaria</taxon>
        <taxon>Atherinomorphae</taxon>
        <taxon>Beloniformes</taxon>
        <taxon>Adrianichthyidae</taxon>
        <taxon>Oryziinae</taxon>
        <taxon>Oryzias</taxon>
    </lineage>
</organism>
<dbReference type="GeneID" id="112139967"/>
<dbReference type="OrthoDB" id="2538319at2759"/>
<dbReference type="PROSITE" id="PS50006">
    <property type="entry name" value="FHA_DOMAIN"/>
    <property type="match status" value="1"/>
</dbReference>
<evidence type="ECO:0000313" key="5">
    <source>
        <dbReference type="Proteomes" id="UP000261560"/>
    </source>
</evidence>
<feature type="compositionally biased region" description="Basic residues" evidence="1">
    <location>
        <begin position="272"/>
        <end position="281"/>
    </location>
</feature>
<dbReference type="CDD" id="cd22686">
    <property type="entry name" value="FHA_AGGF1"/>
    <property type="match status" value="1"/>
</dbReference>
<feature type="region of interest" description="Disordered" evidence="1">
    <location>
        <begin position="257"/>
        <end position="431"/>
    </location>
</feature>
<feature type="compositionally biased region" description="Polar residues" evidence="1">
    <location>
        <begin position="737"/>
        <end position="752"/>
    </location>
</feature>
<feature type="compositionally biased region" description="Basic and acidic residues" evidence="1">
    <location>
        <begin position="630"/>
        <end position="648"/>
    </location>
</feature>
<dbReference type="Proteomes" id="UP000261560">
    <property type="component" value="Unplaced"/>
</dbReference>
<dbReference type="Ensembl" id="ENSOMET00000006387.1">
    <property type="protein sequence ID" value="ENSOMEP00000025720.1"/>
    <property type="gene ID" value="ENSOMEG00000007139.1"/>
</dbReference>
<dbReference type="OMA" id="QLHKTHA"/>
<feature type="region of interest" description="Disordered" evidence="1">
    <location>
        <begin position="701"/>
        <end position="752"/>
    </location>
</feature>
<feature type="compositionally biased region" description="Basic and acidic residues" evidence="1">
    <location>
        <begin position="603"/>
        <end position="621"/>
    </location>
</feature>
<protein>
    <submittedName>
        <fullName evidence="4">Angiogenic factor with G patch and FHA domains 1</fullName>
    </submittedName>
</protein>
<feature type="compositionally biased region" description="Basic residues" evidence="1">
    <location>
        <begin position="339"/>
        <end position="348"/>
    </location>
</feature>
<dbReference type="KEGG" id="oml:112139967"/>
<dbReference type="PaxDb" id="30732-ENSOMEP00000025720"/>
<dbReference type="CDD" id="cd16164">
    <property type="entry name" value="OCRE_VG5Q"/>
    <property type="match status" value="1"/>
</dbReference>
<feature type="region of interest" description="Disordered" evidence="1">
    <location>
        <begin position="39"/>
        <end position="61"/>
    </location>
</feature>
<keyword evidence="5" id="KW-1185">Reference proteome</keyword>
<reference evidence="4" key="2">
    <citation type="submission" date="2025-09" db="UniProtKB">
        <authorList>
            <consortium name="Ensembl"/>
        </authorList>
    </citation>
    <scope>IDENTIFICATION</scope>
</reference>
<reference evidence="4" key="1">
    <citation type="submission" date="2025-08" db="UniProtKB">
        <authorList>
            <consortium name="Ensembl"/>
        </authorList>
    </citation>
    <scope>IDENTIFICATION</scope>
</reference>
<evidence type="ECO:0000313" key="4">
    <source>
        <dbReference type="Ensembl" id="ENSOMEP00000025720.1"/>
    </source>
</evidence>
<proteinExistence type="predicted"/>
<dbReference type="InterPro" id="IPR008984">
    <property type="entry name" value="SMAD_FHA_dom_sf"/>
</dbReference>
<evidence type="ECO:0000259" key="3">
    <source>
        <dbReference type="PROSITE" id="PS50174"/>
    </source>
</evidence>
<dbReference type="InterPro" id="IPR007596">
    <property type="entry name" value="Pox_A_type_inc"/>
</dbReference>
<feature type="compositionally biased region" description="Basic and acidic residues" evidence="1">
    <location>
        <begin position="706"/>
        <end position="716"/>
    </location>
</feature>
<feature type="region of interest" description="Disordered" evidence="1">
    <location>
        <begin position="565"/>
        <end position="584"/>
    </location>
</feature>
<name>A0A3B3D8L0_ORYME</name>
<feature type="compositionally biased region" description="Basic and acidic residues" evidence="1">
    <location>
        <begin position="282"/>
        <end position="317"/>
    </location>
</feature>
<sequence length="752" mass="84337">MESEDAQAAEDPEVSALREKVESLKNELTECRAELDKLQRQLSHSERLQRSTESYNEDLRKQVDQLSAEIHERKKKDKDKVDTETQTEEYEWTETDYYNYYYGYYNQSAEGAENCQENANPAATAVEMSDGSAATEVEMTVASTGDAAAAETGTVNETAAVEVSDPAASAAVATVEESDGGSIADMLRATAEEAMTQTGFVFDETSGMYYDHSTGFYYDSASQLYYDVNTSIYYYYDAESGRYQFHSRIEVPATQSFTEPWRDKNDTDKQGRKFKKGTRKSSQHDDKEPKSNDEKPQKEEADSVDRHSAKRKTDLGKSKRKSRSPGKKSSKHREDKDRSSKRKRHKNDSHHEDRRRSKKKKKKSKSEKHKKKKSRTRSDDSEGESEPEEGEITESEREECESTRSSASSSSAPSKQSPESDVDEPSQPAKEMWPPCVRVTVVRSPVLQVGTLFILTADSSATFGREKDMDHAVRIPEMGVSKFHAEVYFDQEHQNYMLVDQGSQNGTVINGNRILQPKTKSEPRPLMHGDEVKMGETVLSFHIHSGTDTCDGCEPGQVMAHLSKHKREEAPGPGLAKEDKESLRQKELKQMKAKYGLQSTEYEETKSVKNPKYKDRAESRRQTVGSEGVFQRDDAPASVHEEISEVNKGRKMLEKMGWKKGEGLGKEGTGMKDPIELKIRKSQSGLGAGATMSVDGMSIAQTKSHKNWEKARERFADSCQVEQKAPASKAWVRSGEAPTSETNNGTDGQNQG</sequence>
<feature type="domain" description="G-patch" evidence="3">
    <location>
        <begin position="645"/>
        <end position="691"/>
    </location>
</feature>
<feature type="region of interest" description="Disordered" evidence="1">
    <location>
        <begin position="602"/>
        <end position="648"/>
    </location>
</feature>
<dbReference type="Gene3D" id="2.60.200.20">
    <property type="match status" value="1"/>
</dbReference>
<dbReference type="InterPro" id="IPR035624">
    <property type="entry name" value="AGGF1_OCRE"/>
</dbReference>
<dbReference type="CTD" id="55109"/>
<accession>A0A3B3D8L0</accession>
<dbReference type="GO" id="GO:0003676">
    <property type="term" value="F:nucleic acid binding"/>
    <property type="evidence" value="ECO:0007669"/>
    <property type="project" value="InterPro"/>
</dbReference>
<dbReference type="PANTHER" id="PTHR23106:SF24">
    <property type="entry name" value="ANGIOGENIC FACTOR WITH G PATCH AND FHA DOMAINS 1"/>
    <property type="match status" value="1"/>
</dbReference>